<sequence>MKFRYQGDASRVPLLTGGSGDAMNLSDELLFPGSGTVNCLESGLNGHPPVRGRENRITDLSREAADPEMDGTVADIPCRNRGYSGKYLARLITIILLSDGILFNYRNIIE</sequence>
<keyword evidence="1" id="KW-0812">Transmembrane</keyword>
<evidence type="ECO:0000256" key="1">
    <source>
        <dbReference type="SAM" id="Phobius"/>
    </source>
</evidence>
<proteinExistence type="predicted"/>
<evidence type="ECO:0000313" key="3">
    <source>
        <dbReference type="Proteomes" id="UP000290932"/>
    </source>
</evidence>
<name>A0A498H2N4_9EURY</name>
<protein>
    <submittedName>
        <fullName evidence="2">Uncharacterized protein</fullName>
    </submittedName>
</protein>
<dbReference type="AlphaFoldDB" id="A0A498H2N4"/>
<accession>A0A498H2N4</accession>
<keyword evidence="1" id="KW-0472">Membrane</keyword>
<organism evidence="2 3">
    <name type="scientific">Methanoculleus taiwanensis</name>
    <dbReference type="NCBI Taxonomy" id="1550565"/>
    <lineage>
        <taxon>Archaea</taxon>
        <taxon>Methanobacteriati</taxon>
        <taxon>Methanobacteriota</taxon>
        <taxon>Stenosarchaea group</taxon>
        <taxon>Methanomicrobia</taxon>
        <taxon>Methanomicrobiales</taxon>
        <taxon>Methanomicrobiaceae</taxon>
        <taxon>Methanoculleus</taxon>
    </lineage>
</organism>
<gene>
    <name evidence="2" type="ORF">ABH15_09675</name>
</gene>
<feature type="transmembrane region" description="Helical" evidence="1">
    <location>
        <begin position="87"/>
        <end position="105"/>
    </location>
</feature>
<reference evidence="2 3" key="1">
    <citation type="journal article" date="2015" name="Int. J. Syst. Evol. Microbiol.">
        <title>Methanoculleus taiwanensis sp. nov., a methanogen isolated from deep marine sediment at the deformation front area near Taiwan.</title>
        <authorList>
            <person name="Weng C.Y."/>
            <person name="Chen S.C."/>
            <person name="Lai M.C."/>
            <person name="Wu S.Y."/>
            <person name="Lin S."/>
            <person name="Yang T.F."/>
            <person name="Chen P.C."/>
        </authorList>
    </citation>
    <scope>NUCLEOTIDE SEQUENCE [LARGE SCALE GENOMIC DNA]</scope>
    <source>
        <strain evidence="2 3">CYW4</strain>
    </source>
</reference>
<evidence type="ECO:0000313" key="2">
    <source>
        <dbReference type="EMBL" id="RXE56360.1"/>
    </source>
</evidence>
<dbReference type="EMBL" id="LHQS01000002">
    <property type="protein sequence ID" value="RXE56360.1"/>
    <property type="molecule type" value="Genomic_DNA"/>
</dbReference>
<comment type="caution">
    <text evidence="2">The sequence shown here is derived from an EMBL/GenBank/DDBJ whole genome shotgun (WGS) entry which is preliminary data.</text>
</comment>
<dbReference type="Proteomes" id="UP000290932">
    <property type="component" value="Unassembled WGS sequence"/>
</dbReference>
<keyword evidence="1" id="KW-1133">Transmembrane helix</keyword>
<keyword evidence="3" id="KW-1185">Reference proteome</keyword>